<accession>A0AAQ4CS86</accession>
<keyword evidence="2" id="KW-1185">Reference proteome</keyword>
<dbReference type="GeneID" id="68866418"/>
<dbReference type="Proteomes" id="UP001319921">
    <property type="component" value="Chromosome"/>
</dbReference>
<reference evidence="1 2" key="1">
    <citation type="journal article" date="2022" name="Microbiol. Resour. Announc.">
        <title>Complete Genome Sequence of the Hyperthermophilic and Acidophilic Archaeon Saccharolobus caldissimus Strain HS-3T.</title>
        <authorList>
            <person name="Sakai H.D."/>
            <person name="Kurosawa N."/>
        </authorList>
    </citation>
    <scope>NUCLEOTIDE SEQUENCE [LARGE SCALE GENOMIC DNA]</scope>
    <source>
        <strain evidence="1 2">JCM32116</strain>
    </source>
</reference>
<proteinExistence type="predicted"/>
<dbReference type="EMBL" id="AP025226">
    <property type="protein sequence ID" value="BDB98667.1"/>
    <property type="molecule type" value="Genomic_DNA"/>
</dbReference>
<name>A0AAQ4CS86_9CREN</name>
<gene>
    <name evidence="1" type="ORF">SACC_16840</name>
</gene>
<dbReference type="KEGG" id="scas:SACC_16840"/>
<dbReference type="RefSeq" id="WP_229569051.1">
    <property type="nucleotide sequence ID" value="NZ_AP025226.1"/>
</dbReference>
<evidence type="ECO:0000313" key="1">
    <source>
        <dbReference type="EMBL" id="BDB98667.1"/>
    </source>
</evidence>
<dbReference type="AlphaFoldDB" id="A0AAQ4CS86"/>
<sequence length="119" mass="14332">MDLEELYNVRSLEEWEFLMDKAIERKDKVAILILTDYLRWIPKDYIPKSQNVREYIQHVKYLINNCDKLVDDWLNIHSCEELRESCNFNIEGKKSSFIPIDDKELIRYIAKGCGIFWIV</sequence>
<protein>
    <submittedName>
        <fullName evidence="1">Uncharacterized protein</fullName>
    </submittedName>
</protein>
<organism evidence="1 2">
    <name type="scientific">Saccharolobus caldissimus</name>
    <dbReference type="NCBI Taxonomy" id="1702097"/>
    <lineage>
        <taxon>Archaea</taxon>
        <taxon>Thermoproteota</taxon>
        <taxon>Thermoprotei</taxon>
        <taxon>Sulfolobales</taxon>
        <taxon>Sulfolobaceae</taxon>
        <taxon>Saccharolobus</taxon>
    </lineage>
</organism>
<evidence type="ECO:0000313" key="2">
    <source>
        <dbReference type="Proteomes" id="UP001319921"/>
    </source>
</evidence>